<feature type="region of interest" description="Disordered" evidence="1">
    <location>
        <begin position="480"/>
        <end position="499"/>
    </location>
</feature>
<feature type="compositionally biased region" description="Basic and acidic residues" evidence="1">
    <location>
        <begin position="690"/>
        <end position="707"/>
    </location>
</feature>
<feature type="compositionally biased region" description="Acidic residues" evidence="1">
    <location>
        <begin position="195"/>
        <end position="221"/>
    </location>
</feature>
<feature type="compositionally biased region" description="Acidic residues" evidence="1">
    <location>
        <begin position="415"/>
        <end position="425"/>
    </location>
</feature>
<evidence type="ECO:0000256" key="1">
    <source>
        <dbReference type="SAM" id="MobiDB-lite"/>
    </source>
</evidence>
<evidence type="ECO:0000313" key="2">
    <source>
        <dbReference type="EMBL" id="QGX97029.1"/>
    </source>
</evidence>
<dbReference type="Proteomes" id="UP000428330">
    <property type="component" value="Chromosome"/>
</dbReference>
<feature type="compositionally biased region" description="Acidic residues" evidence="1">
    <location>
        <begin position="510"/>
        <end position="521"/>
    </location>
</feature>
<feature type="compositionally biased region" description="Low complexity" evidence="1">
    <location>
        <begin position="99"/>
        <end position="117"/>
    </location>
</feature>
<feature type="compositionally biased region" description="Low complexity" evidence="1">
    <location>
        <begin position="128"/>
        <end position="163"/>
    </location>
</feature>
<feature type="compositionally biased region" description="Acidic residues" evidence="1">
    <location>
        <begin position="437"/>
        <end position="458"/>
    </location>
</feature>
<dbReference type="RefSeq" id="WP_157705533.1">
    <property type="nucleotide sequence ID" value="NZ_CP034348.1"/>
</dbReference>
<keyword evidence="3" id="KW-1185">Reference proteome</keyword>
<dbReference type="KEGG" id="rom:EI983_01550"/>
<dbReference type="OrthoDB" id="7798282at2"/>
<accession>A0A6I6IJN5</accession>
<proteinExistence type="predicted"/>
<feature type="region of interest" description="Disordered" evidence="1">
    <location>
        <begin position="372"/>
        <end position="461"/>
    </location>
</feature>
<evidence type="ECO:0008006" key="4">
    <source>
        <dbReference type="Google" id="ProtNLM"/>
    </source>
</evidence>
<feature type="region of interest" description="Disordered" evidence="1">
    <location>
        <begin position="634"/>
        <end position="707"/>
    </location>
</feature>
<feature type="compositionally biased region" description="Acidic residues" evidence="1">
    <location>
        <begin position="485"/>
        <end position="497"/>
    </location>
</feature>
<dbReference type="PROSITE" id="PS51257">
    <property type="entry name" value="PROKAR_LIPOPROTEIN"/>
    <property type="match status" value="1"/>
</dbReference>
<protein>
    <recommendedName>
        <fullName evidence="4">Chemotaxis protein CheA</fullName>
    </recommendedName>
</protein>
<feature type="compositionally biased region" description="Acidic residues" evidence="1">
    <location>
        <begin position="375"/>
        <end position="407"/>
    </location>
</feature>
<feature type="region of interest" description="Disordered" evidence="1">
    <location>
        <begin position="99"/>
        <end position="221"/>
    </location>
</feature>
<sequence>MINNSKILTVSYGTFSCTLEGFDDSFGTMKAIAEYFRDLAADDRYFGAEPPTPDAEMLARIAEREIARRVQAHEDGGKIVLRASEPTAPAALQADPVEQAPQAEAPAPAPAAPAEAPRFTAPMPAPGAPIAEPVAEQPAPAAAQPFAPADQPTEQTAEQTQAEDAAEEAVSDADFTANIAALTAKDEAEATDAQAEVDVEDAQSEPEEAETPEAEVADAEEPTDEIYTEMAEADMPAADSLADEAGDDASDMPAALAEDMPETAAEPIMPEPVQAFEKTEEITHPDPDSVAAKLRRIRSVVAQSEQGYGDTEYTEDEHAQDFLDDTAADLDAALAVDDAAELSAASAEEEAAARDAAEAEAAKAMFANIAAQAEAEAEAEAELEAEVEAELETEVEAEVEAELEPEAEPAAPETLIEEAEEDSTVEDTLAQLLADAMPEDTDEEGDEDTAEAEDDIDNVAERPLDARVVKMKRSVLEEAMASGELAEEETAATETGEDTVNLFTDEAGDDIENALSPEEEAELQRELAQVEADFASDADMQDEDDLAAETEDQPEAAAELDDDDDDMLDVAEDDLQEALDDASTTAARGVDRLQAVEKTSDVSRIFEQADSQLDAPDSSARRTAIQHLRAAVAATRADQNAGVDISNDKDDSAYRSDLADMVRPRRPSASGSHRSERPGMERPAPLKLVAEQRIDTPRDPVQPRRIRTSDIAEEAMEAVGDGAGGFAEFAEEMGAGSLPELLEAAAAYMADVEGRPQFSRPMLMGKLKEVEGESFSREDGLRSFGQLLRQGKLQKLQGGRFAVTDETEFRAETRNAG</sequence>
<organism evidence="2 3">
    <name type="scientific">Roseovarius faecimaris</name>
    <dbReference type="NCBI Taxonomy" id="2494550"/>
    <lineage>
        <taxon>Bacteria</taxon>
        <taxon>Pseudomonadati</taxon>
        <taxon>Pseudomonadota</taxon>
        <taxon>Alphaproteobacteria</taxon>
        <taxon>Rhodobacterales</taxon>
        <taxon>Roseobacteraceae</taxon>
        <taxon>Roseovarius</taxon>
    </lineage>
</organism>
<feature type="compositionally biased region" description="Acidic residues" evidence="1">
    <location>
        <begin position="534"/>
        <end position="568"/>
    </location>
</feature>
<dbReference type="AlphaFoldDB" id="A0A6I6IJN5"/>
<feature type="compositionally biased region" description="Basic and acidic residues" evidence="1">
    <location>
        <begin position="646"/>
        <end position="663"/>
    </location>
</feature>
<evidence type="ECO:0000313" key="3">
    <source>
        <dbReference type="Proteomes" id="UP000428330"/>
    </source>
</evidence>
<reference evidence="3" key="1">
    <citation type="submission" date="2018-12" db="EMBL/GenBank/DDBJ databases">
        <title>Complete genome sequence of Roseovarius sp. MME-070.</title>
        <authorList>
            <person name="Nam Y.-D."/>
            <person name="Kang J."/>
            <person name="Chung W.-H."/>
            <person name="Park Y.S."/>
        </authorList>
    </citation>
    <scope>NUCLEOTIDE SEQUENCE [LARGE SCALE GENOMIC DNA]</scope>
    <source>
        <strain evidence="3">MME-070</strain>
    </source>
</reference>
<dbReference type="EMBL" id="CP034348">
    <property type="protein sequence ID" value="QGX97029.1"/>
    <property type="molecule type" value="Genomic_DNA"/>
</dbReference>
<name>A0A6I6IJN5_9RHOB</name>
<gene>
    <name evidence="2" type="ORF">EI983_01550</name>
</gene>
<feature type="region of interest" description="Disordered" evidence="1">
    <location>
        <begin position="510"/>
        <end position="568"/>
    </location>
</feature>